<feature type="transmembrane region" description="Helical" evidence="2">
    <location>
        <begin position="332"/>
        <end position="354"/>
    </location>
</feature>
<evidence type="ECO:0000256" key="2">
    <source>
        <dbReference type="SAM" id="Phobius"/>
    </source>
</evidence>
<dbReference type="EMBL" id="KZ613783">
    <property type="protein sequence ID" value="PMD62456.1"/>
    <property type="molecule type" value="Genomic_DNA"/>
</dbReference>
<evidence type="ECO:0000259" key="3">
    <source>
        <dbReference type="Pfam" id="PF20237"/>
    </source>
</evidence>
<reference evidence="4 5" key="1">
    <citation type="submission" date="2016-04" db="EMBL/GenBank/DDBJ databases">
        <title>A degradative enzymes factory behind the ericoid mycorrhizal symbiosis.</title>
        <authorList>
            <consortium name="DOE Joint Genome Institute"/>
            <person name="Martino E."/>
            <person name="Morin E."/>
            <person name="Grelet G."/>
            <person name="Kuo A."/>
            <person name="Kohler A."/>
            <person name="Daghino S."/>
            <person name="Barry K."/>
            <person name="Choi C."/>
            <person name="Cichocki N."/>
            <person name="Clum A."/>
            <person name="Copeland A."/>
            <person name="Hainaut M."/>
            <person name="Haridas S."/>
            <person name="Labutti K."/>
            <person name="Lindquist E."/>
            <person name="Lipzen A."/>
            <person name="Khouja H.-R."/>
            <person name="Murat C."/>
            <person name="Ohm R."/>
            <person name="Olson A."/>
            <person name="Spatafora J."/>
            <person name="Veneault-Fourrey C."/>
            <person name="Henrissat B."/>
            <person name="Grigoriev I."/>
            <person name="Martin F."/>
            <person name="Perotto S."/>
        </authorList>
    </citation>
    <scope>NUCLEOTIDE SEQUENCE [LARGE SCALE GENOMIC DNA]</scope>
    <source>
        <strain evidence="4 5">E</strain>
    </source>
</reference>
<dbReference type="PANTHER" id="PTHR34502">
    <property type="entry name" value="DUF6594 DOMAIN-CONTAINING PROTEIN-RELATED"/>
    <property type="match status" value="1"/>
</dbReference>
<keyword evidence="2" id="KW-1133">Transmembrane helix</keyword>
<evidence type="ECO:0000313" key="4">
    <source>
        <dbReference type="EMBL" id="PMD62456.1"/>
    </source>
</evidence>
<feature type="domain" description="DUF6594" evidence="3">
    <location>
        <begin position="142"/>
        <end position="400"/>
    </location>
</feature>
<evidence type="ECO:0000256" key="1">
    <source>
        <dbReference type="SAM" id="MobiDB-lite"/>
    </source>
</evidence>
<dbReference type="RefSeq" id="XP_024739360.1">
    <property type="nucleotide sequence ID" value="XM_024872037.1"/>
</dbReference>
<protein>
    <recommendedName>
        <fullName evidence="3">DUF6594 domain-containing protein</fullName>
    </recommendedName>
</protein>
<dbReference type="OrthoDB" id="3533814at2759"/>
<proteinExistence type="predicted"/>
<dbReference type="InterPro" id="IPR046529">
    <property type="entry name" value="DUF6594"/>
</dbReference>
<sequence>MSDEPIPVLRRSHSSSVRCTIDPYNQAEQGFQLDSTNVTGARQPPEAKRTLSSRYSLRSSDSTVVDSGGPFELDDRSGVNQLPCQDLPQRSTTWSERCVNIMQWLSVSPPSQQQSPTNPLDEFQAGYSRFQYECFDNYPDGWPRVAAFLESSDSFGNYRKFGHCHARLLVDQMSTITEMEQELLELDRKDAAGGEATDWRLKNRNHKKGPDTKKRDLQENIKKELLTYVPLLLNFQKLKSLDQTPARDHDSVFKWLWTWKPLDTPEFAWIFHPQDFVSLVPPRQSGLENFILRYLDNWPRSYLKNLFKSSTQQHQTQDASVAFYSASRINTFARLMVVFFAVLVLFIPVILFLLTSMSRACMAVVVLAFCFIFSVMMGLLTHAADKEIFVGVATYCAVLVTFLGNLTRAKA</sequence>
<feature type="region of interest" description="Disordered" evidence="1">
    <location>
        <begin position="36"/>
        <end position="72"/>
    </location>
</feature>
<dbReference type="GeneID" id="36580119"/>
<feature type="compositionally biased region" description="Low complexity" evidence="1">
    <location>
        <begin position="50"/>
        <end position="63"/>
    </location>
</feature>
<name>A0A2J6THE7_9HELO</name>
<feature type="transmembrane region" description="Helical" evidence="2">
    <location>
        <begin position="388"/>
        <end position="406"/>
    </location>
</feature>
<dbReference type="PANTHER" id="PTHR34502:SF3">
    <property type="entry name" value="DUF6594 DOMAIN-CONTAINING PROTEIN"/>
    <property type="match status" value="1"/>
</dbReference>
<gene>
    <name evidence="4" type="ORF">K444DRAFT_342074</name>
</gene>
<feature type="transmembrane region" description="Helical" evidence="2">
    <location>
        <begin position="361"/>
        <end position="382"/>
    </location>
</feature>
<organism evidence="4 5">
    <name type="scientific">Hyaloscypha bicolor E</name>
    <dbReference type="NCBI Taxonomy" id="1095630"/>
    <lineage>
        <taxon>Eukaryota</taxon>
        <taxon>Fungi</taxon>
        <taxon>Dikarya</taxon>
        <taxon>Ascomycota</taxon>
        <taxon>Pezizomycotina</taxon>
        <taxon>Leotiomycetes</taxon>
        <taxon>Helotiales</taxon>
        <taxon>Hyaloscyphaceae</taxon>
        <taxon>Hyaloscypha</taxon>
        <taxon>Hyaloscypha bicolor</taxon>
    </lineage>
</organism>
<keyword evidence="2" id="KW-0812">Transmembrane</keyword>
<dbReference type="Proteomes" id="UP000235371">
    <property type="component" value="Unassembled WGS sequence"/>
</dbReference>
<accession>A0A2J6THE7</accession>
<keyword evidence="2" id="KW-0472">Membrane</keyword>
<dbReference type="AlphaFoldDB" id="A0A2J6THE7"/>
<evidence type="ECO:0000313" key="5">
    <source>
        <dbReference type="Proteomes" id="UP000235371"/>
    </source>
</evidence>
<dbReference type="InParanoid" id="A0A2J6THE7"/>
<keyword evidence="5" id="KW-1185">Reference proteome</keyword>
<dbReference type="Pfam" id="PF20237">
    <property type="entry name" value="DUF6594"/>
    <property type="match status" value="1"/>
</dbReference>